<evidence type="ECO:0000313" key="1">
    <source>
        <dbReference type="EMBL" id="KAK4644812.1"/>
    </source>
</evidence>
<keyword evidence="2" id="KW-1185">Reference proteome</keyword>
<dbReference type="InterPro" id="IPR011989">
    <property type="entry name" value="ARM-like"/>
</dbReference>
<sequence length="60" mass="7095">MPVSIEELDATVRAFYEGRGEQFKEDPDAWLMVDDILSKASYEQTKCWFPILIRAQRDWV</sequence>
<dbReference type="GeneID" id="87897450"/>
<comment type="caution">
    <text evidence="1">The sequence shown here is derived from an EMBL/GenBank/DDBJ whole genome shotgun (WGS) entry which is preliminary data.</text>
</comment>
<dbReference type="Gene3D" id="1.25.10.10">
    <property type="entry name" value="Leucine-rich Repeat Variant"/>
    <property type="match status" value="1"/>
</dbReference>
<protein>
    <submittedName>
        <fullName evidence="1">Karyopherin transporter</fullName>
    </submittedName>
</protein>
<dbReference type="RefSeq" id="XP_062733788.1">
    <property type="nucleotide sequence ID" value="XM_062877968.1"/>
</dbReference>
<gene>
    <name evidence="1" type="primary">CRM1</name>
    <name evidence="1" type="ORF">QC761_308230</name>
</gene>
<accession>A0ABR0FPW5</accession>
<dbReference type="EMBL" id="JAFFGZ010000005">
    <property type="protein sequence ID" value="KAK4644812.1"/>
    <property type="molecule type" value="Genomic_DNA"/>
</dbReference>
<name>A0ABR0FPW5_9PEZI</name>
<proteinExistence type="predicted"/>
<reference evidence="1 2" key="1">
    <citation type="journal article" date="2023" name="bioRxiv">
        <title>High-quality genome assemblies of four members of thePodospora anserinaspecies complex.</title>
        <authorList>
            <person name="Ament-Velasquez S.L."/>
            <person name="Vogan A.A."/>
            <person name="Wallerman O."/>
            <person name="Hartmann F."/>
            <person name="Gautier V."/>
            <person name="Silar P."/>
            <person name="Giraud T."/>
            <person name="Johannesson H."/>
        </authorList>
    </citation>
    <scope>NUCLEOTIDE SEQUENCE [LARGE SCALE GENOMIC DNA]</scope>
    <source>
        <strain evidence="1 2">CBS 112042</strain>
    </source>
</reference>
<organism evidence="1 2">
    <name type="scientific">Podospora bellae-mahoneyi</name>
    <dbReference type="NCBI Taxonomy" id="2093777"/>
    <lineage>
        <taxon>Eukaryota</taxon>
        <taxon>Fungi</taxon>
        <taxon>Dikarya</taxon>
        <taxon>Ascomycota</taxon>
        <taxon>Pezizomycotina</taxon>
        <taxon>Sordariomycetes</taxon>
        <taxon>Sordariomycetidae</taxon>
        <taxon>Sordariales</taxon>
        <taxon>Podosporaceae</taxon>
        <taxon>Podospora</taxon>
    </lineage>
</organism>
<dbReference type="Proteomes" id="UP001322138">
    <property type="component" value="Unassembled WGS sequence"/>
</dbReference>
<evidence type="ECO:0000313" key="2">
    <source>
        <dbReference type="Proteomes" id="UP001322138"/>
    </source>
</evidence>